<dbReference type="Proteomes" id="UP000282674">
    <property type="component" value="Unassembled WGS sequence"/>
</dbReference>
<accession>A0A3M2M200</accession>
<protein>
    <recommendedName>
        <fullName evidence="3">GNAT family N-acetyltransferase</fullName>
    </recommendedName>
</protein>
<evidence type="ECO:0000313" key="2">
    <source>
        <dbReference type="Proteomes" id="UP000282674"/>
    </source>
</evidence>
<sequence>MEVWTGPDGLRVTAVPLDGAHRAWADFAGVPADATSAFLVTREGRPVGRGWYASIEDLAGLVDLASLTPAGP</sequence>
<gene>
    <name evidence="1" type="ORF">EBO15_17775</name>
</gene>
<name>A0A3M2M200_9ACTN</name>
<evidence type="ECO:0000313" key="1">
    <source>
        <dbReference type="EMBL" id="RMI43080.1"/>
    </source>
</evidence>
<organism evidence="1 2">
    <name type="scientific">Actinomadura harenae</name>
    <dbReference type="NCBI Taxonomy" id="2483351"/>
    <lineage>
        <taxon>Bacteria</taxon>
        <taxon>Bacillati</taxon>
        <taxon>Actinomycetota</taxon>
        <taxon>Actinomycetes</taxon>
        <taxon>Streptosporangiales</taxon>
        <taxon>Thermomonosporaceae</taxon>
        <taxon>Actinomadura</taxon>
    </lineage>
</organism>
<proteinExistence type="predicted"/>
<evidence type="ECO:0008006" key="3">
    <source>
        <dbReference type="Google" id="ProtNLM"/>
    </source>
</evidence>
<keyword evidence="2" id="KW-1185">Reference proteome</keyword>
<comment type="caution">
    <text evidence="1">The sequence shown here is derived from an EMBL/GenBank/DDBJ whole genome shotgun (WGS) entry which is preliminary data.</text>
</comment>
<dbReference type="EMBL" id="RFFG01000028">
    <property type="protein sequence ID" value="RMI43080.1"/>
    <property type="molecule type" value="Genomic_DNA"/>
</dbReference>
<reference evidence="1 2" key="1">
    <citation type="submission" date="2018-10" db="EMBL/GenBank/DDBJ databases">
        <title>Isolation from soil.</title>
        <authorList>
            <person name="Hu J."/>
        </authorList>
    </citation>
    <scope>NUCLEOTIDE SEQUENCE [LARGE SCALE GENOMIC DNA]</scope>
    <source>
        <strain evidence="1 2">NEAU-Ht49</strain>
    </source>
</reference>
<dbReference type="OrthoDB" id="3482381at2"/>
<dbReference type="RefSeq" id="WP_122195510.1">
    <property type="nucleotide sequence ID" value="NZ_JBHSKC010000004.1"/>
</dbReference>
<dbReference type="AlphaFoldDB" id="A0A3M2M200"/>